<dbReference type="Proteomes" id="UP000236291">
    <property type="component" value="Unassembled WGS sequence"/>
</dbReference>
<accession>A0A2K3LN82</accession>
<sequence>RKSSNTVLLHLGHFGSGSASDNITYMRHRRQPRRIIDVVSSSASEDTHDLAVLQTDDVDEYSEDIALGDELLARWLKCMDPLRRSELELAEMDANEGDKYLGLCWWFMLC</sequence>
<reference evidence="1 2" key="2">
    <citation type="journal article" date="2017" name="Front. Plant Sci.">
        <title>Gene Classification and Mining of Molecular Markers Useful in Red Clover (Trifolium pratense) Breeding.</title>
        <authorList>
            <person name="Istvanek J."/>
            <person name="Dluhosova J."/>
            <person name="Dluhos P."/>
            <person name="Patkova L."/>
            <person name="Nedelnik J."/>
            <person name="Repkova J."/>
        </authorList>
    </citation>
    <scope>NUCLEOTIDE SEQUENCE [LARGE SCALE GENOMIC DNA]</scope>
    <source>
        <strain evidence="2">cv. Tatra</strain>
        <tissue evidence="1">Young leaves</tissue>
    </source>
</reference>
<gene>
    <name evidence="1" type="ORF">L195_g035980</name>
</gene>
<evidence type="ECO:0000313" key="2">
    <source>
        <dbReference type="Proteomes" id="UP000236291"/>
    </source>
</evidence>
<comment type="caution">
    <text evidence="1">The sequence shown here is derived from an EMBL/GenBank/DDBJ whole genome shotgun (WGS) entry which is preliminary data.</text>
</comment>
<name>A0A2K3LN82_TRIPR</name>
<organism evidence="1 2">
    <name type="scientific">Trifolium pratense</name>
    <name type="common">Red clover</name>
    <dbReference type="NCBI Taxonomy" id="57577"/>
    <lineage>
        <taxon>Eukaryota</taxon>
        <taxon>Viridiplantae</taxon>
        <taxon>Streptophyta</taxon>
        <taxon>Embryophyta</taxon>
        <taxon>Tracheophyta</taxon>
        <taxon>Spermatophyta</taxon>
        <taxon>Magnoliopsida</taxon>
        <taxon>eudicotyledons</taxon>
        <taxon>Gunneridae</taxon>
        <taxon>Pentapetalae</taxon>
        <taxon>rosids</taxon>
        <taxon>fabids</taxon>
        <taxon>Fabales</taxon>
        <taxon>Fabaceae</taxon>
        <taxon>Papilionoideae</taxon>
        <taxon>50 kb inversion clade</taxon>
        <taxon>NPAAA clade</taxon>
        <taxon>Hologalegina</taxon>
        <taxon>IRL clade</taxon>
        <taxon>Trifolieae</taxon>
        <taxon>Trifolium</taxon>
    </lineage>
</organism>
<proteinExistence type="predicted"/>
<dbReference type="AlphaFoldDB" id="A0A2K3LN82"/>
<dbReference type="EMBL" id="ASHM01037024">
    <property type="protein sequence ID" value="PNX79986.1"/>
    <property type="molecule type" value="Genomic_DNA"/>
</dbReference>
<protein>
    <submittedName>
        <fullName evidence="1">Uncharacterized protein</fullName>
    </submittedName>
</protein>
<evidence type="ECO:0000313" key="1">
    <source>
        <dbReference type="EMBL" id="PNX79986.1"/>
    </source>
</evidence>
<feature type="non-terminal residue" evidence="1">
    <location>
        <position position="1"/>
    </location>
</feature>
<reference evidence="1 2" key="1">
    <citation type="journal article" date="2014" name="Am. J. Bot.">
        <title>Genome assembly and annotation for red clover (Trifolium pratense; Fabaceae).</title>
        <authorList>
            <person name="Istvanek J."/>
            <person name="Jaros M."/>
            <person name="Krenek A."/>
            <person name="Repkova J."/>
        </authorList>
    </citation>
    <scope>NUCLEOTIDE SEQUENCE [LARGE SCALE GENOMIC DNA]</scope>
    <source>
        <strain evidence="2">cv. Tatra</strain>
        <tissue evidence="1">Young leaves</tissue>
    </source>
</reference>